<feature type="transmembrane region" description="Helical" evidence="6">
    <location>
        <begin position="12"/>
        <end position="32"/>
    </location>
</feature>
<feature type="transmembrane region" description="Helical" evidence="6">
    <location>
        <begin position="77"/>
        <end position="97"/>
    </location>
</feature>
<gene>
    <name evidence="8" type="ORF">SDC9_145948</name>
</gene>
<dbReference type="AlphaFoldDB" id="A0A645ECC4"/>
<dbReference type="PANTHER" id="PTHR38459:SF1">
    <property type="entry name" value="PROPHAGE BACTOPRENOL-LINKED GLUCOSE TRANSLOCASE HOMOLOG"/>
    <property type="match status" value="1"/>
</dbReference>
<dbReference type="Pfam" id="PF04138">
    <property type="entry name" value="GtrA_DPMS_TM"/>
    <property type="match status" value="1"/>
</dbReference>
<dbReference type="GO" id="GO:0005886">
    <property type="term" value="C:plasma membrane"/>
    <property type="evidence" value="ECO:0007669"/>
    <property type="project" value="TreeGrafter"/>
</dbReference>
<protein>
    <recommendedName>
        <fullName evidence="7">GtrA/DPMS transmembrane domain-containing protein</fullName>
    </recommendedName>
</protein>
<dbReference type="InterPro" id="IPR007267">
    <property type="entry name" value="GtrA_DPMS_TM"/>
</dbReference>
<name>A0A645ECC4_9ZZZZ</name>
<feature type="domain" description="GtrA/DPMS transmembrane" evidence="7">
    <location>
        <begin position="16"/>
        <end position="148"/>
    </location>
</feature>
<evidence type="ECO:0000256" key="5">
    <source>
        <dbReference type="ARBA" id="ARBA00023136"/>
    </source>
</evidence>
<keyword evidence="4 6" id="KW-1133">Transmembrane helix</keyword>
<dbReference type="EMBL" id="VSSQ01044891">
    <property type="protein sequence ID" value="MPM98758.1"/>
    <property type="molecule type" value="Genomic_DNA"/>
</dbReference>
<comment type="caution">
    <text evidence="8">The sequence shown here is derived from an EMBL/GenBank/DDBJ whole genome shotgun (WGS) entry which is preliminary data.</text>
</comment>
<dbReference type="InterPro" id="IPR051401">
    <property type="entry name" value="GtrA_CellWall_Glycosyl"/>
</dbReference>
<evidence type="ECO:0000256" key="6">
    <source>
        <dbReference type="SAM" id="Phobius"/>
    </source>
</evidence>
<evidence type="ECO:0000256" key="4">
    <source>
        <dbReference type="ARBA" id="ARBA00022989"/>
    </source>
</evidence>
<evidence type="ECO:0000259" key="7">
    <source>
        <dbReference type="Pfam" id="PF04138"/>
    </source>
</evidence>
<accession>A0A645ECC4</accession>
<organism evidence="8">
    <name type="scientific">bioreactor metagenome</name>
    <dbReference type="NCBI Taxonomy" id="1076179"/>
    <lineage>
        <taxon>unclassified sequences</taxon>
        <taxon>metagenomes</taxon>
        <taxon>ecological metagenomes</taxon>
    </lineage>
</organism>
<keyword evidence="3 6" id="KW-0812">Transmembrane</keyword>
<dbReference type="PANTHER" id="PTHR38459">
    <property type="entry name" value="PROPHAGE BACTOPRENOL-LINKED GLUCOSE TRANSLOCASE HOMOLOG"/>
    <property type="match status" value="1"/>
</dbReference>
<comment type="similarity">
    <text evidence="2">Belongs to the GtrA family.</text>
</comment>
<evidence type="ECO:0000256" key="1">
    <source>
        <dbReference type="ARBA" id="ARBA00004141"/>
    </source>
</evidence>
<comment type="subcellular location">
    <subcellularLocation>
        <location evidence="1">Membrane</location>
        <topology evidence="1">Multi-pass membrane protein</topology>
    </subcellularLocation>
</comment>
<evidence type="ECO:0000256" key="2">
    <source>
        <dbReference type="ARBA" id="ARBA00009399"/>
    </source>
</evidence>
<dbReference type="GO" id="GO:0000271">
    <property type="term" value="P:polysaccharide biosynthetic process"/>
    <property type="evidence" value="ECO:0007669"/>
    <property type="project" value="InterPro"/>
</dbReference>
<evidence type="ECO:0000256" key="3">
    <source>
        <dbReference type="ARBA" id="ARBA00022692"/>
    </source>
</evidence>
<sequence>MERKSEAKKTVWQMMKFAIVGVLNTLVDFAVFQALNLLLGWVYVAQVIGYTCGIINSYIWNSNWTFREQRTRSFREIALFIVVNLASLGVSLGVIWLCRDVFGITNEWVASWMPAALTGFIKGDTVDKLIATCFAIVVNYVGNRLFVFNQKPQATEQIDSPKTNE</sequence>
<proteinExistence type="inferred from homology"/>
<keyword evidence="5 6" id="KW-0472">Membrane</keyword>
<reference evidence="8" key="1">
    <citation type="submission" date="2019-08" db="EMBL/GenBank/DDBJ databases">
        <authorList>
            <person name="Kucharzyk K."/>
            <person name="Murdoch R.W."/>
            <person name="Higgins S."/>
            <person name="Loffler F."/>
        </authorList>
    </citation>
    <scope>NUCLEOTIDE SEQUENCE</scope>
</reference>
<evidence type="ECO:0000313" key="8">
    <source>
        <dbReference type="EMBL" id="MPM98758.1"/>
    </source>
</evidence>